<evidence type="ECO:0000313" key="1">
    <source>
        <dbReference type="EMBL" id="JAD29455.1"/>
    </source>
</evidence>
<dbReference type="EMBL" id="GBRH01268440">
    <property type="protein sequence ID" value="JAD29455.1"/>
    <property type="molecule type" value="Transcribed_RNA"/>
</dbReference>
<dbReference type="AlphaFoldDB" id="A0A0A8YY85"/>
<sequence>MCSTSYILPDLADFSHISTMTGMLFLGARTPGLQLYHSFYLRS</sequence>
<reference evidence="1" key="1">
    <citation type="submission" date="2014-09" db="EMBL/GenBank/DDBJ databases">
        <authorList>
            <person name="Magalhaes I.L.F."/>
            <person name="Oliveira U."/>
            <person name="Santos F.R."/>
            <person name="Vidigal T.H.D.A."/>
            <person name="Brescovit A.D."/>
            <person name="Santos A.J."/>
        </authorList>
    </citation>
    <scope>NUCLEOTIDE SEQUENCE</scope>
    <source>
        <tissue evidence="1">Shoot tissue taken approximately 20 cm above the soil surface</tissue>
    </source>
</reference>
<protein>
    <submittedName>
        <fullName evidence="1">Uncharacterized protein</fullName>
    </submittedName>
</protein>
<accession>A0A0A8YY85</accession>
<name>A0A0A8YY85_ARUDO</name>
<proteinExistence type="predicted"/>
<reference evidence="1" key="2">
    <citation type="journal article" date="2015" name="Data Brief">
        <title>Shoot transcriptome of the giant reed, Arundo donax.</title>
        <authorList>
            <person name="Barrero R.A."/>
            <person name="Guerrero F.D."/>
            <person name="Moolhuijzen P."/>
            <person name="Goolsby J.A."/>
            <person name="Tidwell J."/>
            <person name="Bellgard S.E."/>
            <person name="Bellgard M.I."/>
        </authorList>
    </citation>
    <scope>NUCLEOTIDE SEQUENCE</scope>
    <source>
        <tissue evidence="1">Shoot tissue taken approximately 20 cm above the soil surface</tissue>
    </source>
</reference>
<organism evidence="1">
    <name type="scientific">Arundo donax</name>
    <name type="common">Giant reed</name>
    <name type="synonym">Donax arundinaceus</name>
    <dbReference type="NCBI Taxonomy" id="35708"/>
    <lineage>
        <taxon>Eukaryota</taxon>
        <taxon>Viridiplantae</taxon>
        <taxon>Streptophyta</taxon>
        <taxon>Embryophyta</taxon>
        <taxon>Tracheophyta</taxon>
        <taxon>Spermatophyta</taxon>
        <taxon>Magnoliopsida</taxon>
        <taxon>Liliopsida</taxon>
        <taxon>Poales</taxon>
        <taxon>Poaceae</taxon>
        <taxon>PACMAD clade</taxon>
        <taxon>Arundinoideae</taxon>
        <taxon>Arundineae</taxon>
        <taxon>Arundo</taxon>
    </lineage>
</organism>